<proteinExistence type="predicted"/>
<dbReference type="Proteomes" id="UP000680750">
    <property type="component" value="Chromosome"/>
</dbReference>
<dbReference type="EMBL" id="AP023354">
    <property type="protein sequence ID" value="BCJ28208.1"/>
    <property type="molecule type" value="Genomic_DNA"/>
</dbReference>
<organism evidence="1 2">
    <name type="scientific">Actinocatenispora sera</name>
    <dbReference type="NCBI Taxonomy" id="390989"/>
    <lineage>
        <taxon>Bacteria</taxon>
        <taxon>Bacillati</taxon>
        <taxon>Actinomycetota</taxon>
        <taxon>Actinomycetes</taxon>
        <taxon>Micromonosporales</taxon>
        <taxon>Micromonosporaceae</taxon>
        <taxon>Actinocatenispora</taxon>
    </lineage>
</organism>
<dbReference type="AlphaFoldDB" id="A0A810L202"/>
<name>A0A810L202_9ACTN</name>
<dbReference type="KEGG" id="aser:Asera_23160"/>
<reference evidence="1" key="1">
    <citation type="submission" date="2020-08" db="EMBL/GenBank/DDBJ databases">
        <title>Whole genome shotgun sequence of Actinocatenispora sera NBRC 101916.</title>
        <authorList>
            <person name="Komaki H."/>
            <person name="Tamura T."/>
        </authorList>
    </citation>
    <scope>NUCLEOTIDE SEQUENCE</scope>
    <source>
        <strain evidence="1">NBRC 101916</strain>
    </source>
</reference>
<accession>A0A810L202</accession>
<protein>
    <submittedName>
        <fullName evidence="1">Uncharacterized protein</fullName>
    </submittedName>
</protein>
<keyword evidence="2" id="KW-1185">Reference proteome</keyword>
<gene>
    <name evidence="1" type="ORF">Asera_23160</name>
</gene>
<evidence type="ECO:0000313" key="1">
    <source>
        <dbReference type="EMBL" id="BCJ28208.1"/>
    </source>
</evidence>
<evidence type="ECO:0000313" key="2">
    <source>
        <dbReference type="Proteomes" id="UP000680750"/>
    </source>
</evidence>
<sequence>MIRPKSIATVVVLLPGTPARSSTDALAEVMIASVVSGVISETDPTSVVFPTPKPPAITILDEVTRPLGRR</sequence>